<proteinExistence type="predicted"/>
<dbReference type="EMBL" id="CP100355">
    <property type="protein sequence ID" value="UTF52828.1"/>
    <property type="molecule type" value="Genomic_DNA"/>
</dbReference>
<dbReference type="AlphaFoldDB" id="A0A9E7SW31"/>
<reference evidence="1" key="1">
    <citation type="submission" date="2022-06" db="EMBL/GenBank/DDBJ databases">
        <title>Diverse halophilic archaea isolated from saline environments.</title>
        <authorList>
            <person name="Cui H.-L."/>
        </authorList>
    </citation>
    <scope>NUCLEOTIDE SEQUENCE</scope>
    <source>
        <strain evidence="1">WLHS1</strain>
    </source>
</reference>
<evidence type="ECO:0000313" key="2">
    <source>
        <dbReference type="Proteomes" id="UP001056855"/>
    </source>
</evidence>
<accession>A0A9E7SW31</accession>
<gene>
    <name evidence="1" type="ORF">NGM29_13705</name>
</gene>
<dbReference type="Proteomes" id="UP001056855">
    <property type="component" value="Chromosome"/>
</dbReference>
<organism evidence="1 2">
    <name type="scientific">Natronosalvus rutilus</name>
    <dbReference type="NCBI Taxonomy" id="2953753"/>
    <lineage>
        <taxon>Archaea</taxon>
        <taxon>Methanobacteriati</taxon>
        <taxon>Methanobacteriota</taxon>
        <taxon>Stenosarchaea group</taxon>
        <taxon>Halobacteria</taxon>
        <taxon>Halobacteriales</taxon>
        <taxon>Natrialbaceae</taxon>
        <taxon>Natronosalvus</taxon>
    </lineage>
</organism>
<name>A0A9E7SW31_9EURY</name>
<evidence type="ECO:0000313" key="1">
    <source>
        <dbReference type="EMBL" id="UTF52828.1"/>
    </source>
</evidence>
<dbReference type="GeneID" id="73291121"/>
<protein>
    <submittedName>
        <fullName evidence="1">Uncharacterized protein</fullName>
    </submittedName>
</protein>
<dbReference type="RefSeq" id="WP_254156893.1">
    <property type="nucleotide sequence ID" value="NZ_CP100355.1"/>
</dbReference>
<keyword evidence="2" id="KW-1185">Reference proteome</keyword>
<dbReference type="KEGG" id="sawl:NGM29_13705"/>
<sequence>MSTEHVGDDRDLEVELASPAAGRIGLPFDAICTGCQRIAVKRASLEDVGHEPQANLEELEAGDCTSFKHICHRCQTCTWWNPVAVLTGLIRADQEED</sequence>